<dbReference type="GO" id="GO:0106004">
    <property type="term" value="P:tRNA (guanine-N7)-methylation"/>
    <property type="evidence" value="ECO:0007669"/>
    <property type="project" value="UniProtKB-UniRule"/>
</dbReference>
<evidence type="ECO:0000313" key="10">
    <source>
        <dbReference type="EMBL" id="KAI3432660.1"/>
    </source>
</evidence>
<accession>A0A9D4TRW9</accession>
<dbReference type="SUPFAM" id="SSF101898">
    <property type="entry name" value="NHL repeat"/>
    <property type="match status" value="1"/>
</dbReference>
<evidence type="ECO:0000256" key="4">
    <source>
        <dbReference type="ARBA" id="ARBA00022737"/>
    </source>
</evidence>
<dbReference type="OrthoDB" id="339900at2759"/>
<feature type="region of interest" description="Disordered" evidence="9">
    <location>
        <begin position="1"/>
        <end position="42"/>
    </location>
</feature>
<evidence type="ECO:0000256" key="1">
    <source>
        <dbReference type="ARBA" id="ARBA00004123"/>
    </source>
</evidence>
<dbReference type="Gene3D" id="2.130.10.10">
    <property type="entry name" value="YVTN repeat-like/Quinoprotein amine dehydrogenase"/>
    <property type="match status" value="2"/>
</dbReference>
<keyword evidence="5 6" id="KW-0539">Nucleus</keyword>
<evidence type="ECO:0000256" key="8">
    <source>
        <dbReference type="SAM" id="Coils"/>
    </source>
</evidence>
<dbReference type="PANTHER" id="PTHR16288">
    <property type="entry name" value="WD40 REPEAT PROTEIN 4"/>
    <property type="match status" value="1"/>
</dbReference>
<feature type="repeat" description="WD" evidence="7">
    <location>
        <begin position="228"/>
        <end position="271"/>
    </location>
</feature>
<sequence length="530" mass="55589">MGRKHKNAAAREAGGKGAGAGRDDQQQQEAQSDQFVDPPKASIASHPDVGVAIACGLELRVYDARTQQHRSLVTKPAQPEPVQKGARPAPPYLRGVVFDAAGRYLLAGSEDKAAGLRVWDCSSWQLIQTIKVPKKVTAIAFTSDGAHVLAADKFGDVLVADTQRPAGLPEGQQQEPEVLLGHYCAILTSLALSSGGRFLATTDRDQRARVSVMPADPLAGAHEIQSFCLGHTAFVSCSTFVKQSAEELLVTGGGDGTLRLWDPLNGELLHTLELPPMQQPGLIAGDTEQEGAAAEGGSSDEDMGGEADTEAGAGAAETGADGAQQEADGGQVELEGDPAAANGGQADSNAAVPLALAASPCGTWLVAAVDGRDQLCLLRLDWDRRQLQEHGWHSLSGLHLPACLSFDGSGRLWAAGGPVVDDSAAAFVACGSIAPAGLDQDGQDARLVDGVLPEWLPAAAVQQLEAKAGNEEELLAATQQRRLASQILKKRQHSLQQLKQHTRKRRAKEVAAEARALAKQAEQTAEPMAH</sequence>
<dbReference type="Proteomes" id="UP001055712">
    <property type="component" value="Unassembled WGS sequence"/>
</dbReference>
<keyword evidence="8" id="KW-0175">Coiled coil</keyword>
<dbReference type="HAMAP" id="MF_03056">
    <property type="entry name" value="TRM82"/>
    <property type="match status" value="1"/>
</dbReference>
<dbReference type="SMART" id="SM00320">
    <property type="entry name" value="WD40"/>
    <property type="match status" value="4"/>
</dbReference>
<comment type="caution">
    <text evidence="10">The sequence shown here is derived from an EMBL/GenBank/DDBJ whole genome shotgun (WGS) entry which is preliminary data.</text>
</comment>
<keyword evidence="4 6" id="KW-0677">Repeat</keyword>
<keyword evidence="11" id="KW-1185">Reference proteome</keyword>
<organism evidence="10 11">
    <name type="scientific">Chlorella vulgaris</name>
    <name type="common">Green alga</name>
    <dbReference type="NCBI Taxonomy" id="3077"/>
    <lineage>
        <taxon>Eukaryota</taxon>
        <taxon>Viridiplantae</taxon>
        <taxon>Chlorophyta</taxon>
        <taxon>core chlorophytes</taxon>
        <taxon>Trebouxiophyceae</taxon>
        <taxon>Chlorellales</taxon>
        <taxon>Chlorellaceae</taxon>
        <taxon>Chlorella clade</taxon>
        <taxon>Chlorella</taxon>
    </lineage>
</organism>
<comment type="similarity">
    <text evidence="6">Belongs to the WD repeat TRM82 family.</text>
</comment>
<evidence type="ECO:0000313" key="11">
    <source>
        <dbReference type="Proteomes" id="UP001055712"/>
    </source>
</evidence>
<comment type="subcellular location">
    <subcellularLocation>
        <location evidence="1 6">Nucleus</location>
    </subcellularLocation>
</comment>
<comment type="pathway">
    <text evidence="6">tRNA modification; N(7)-methylguanine-tRNA biosynthesis.</text>
</comment>
<dbReference type="PANTHER" id="PTHR16288:SF0">
    <property type="entry name" value="TRNA (GUANINE-N(7)-)-METHYLTRANSFERASE NON-CATALYTIC SUBUNIT WDR4"/>
    <property type="match status" value="1"/>
</dbReference>
<keyword evidence="3 6" id="KW-0819">tRNA processing</keyword>
<proteinExistence type="inferred from homology"/>
<dbReference type="EMBL" id="SIDB01000005">
    <property type="protein sequence ID" value="KAI3432660.1"/>
    <property type="molecule type" value="Genomic_DNA"/>
</dbReference>
<feature type="compositionally biased region" description="Acidic residues" evidence="9">
    <location>
        <begin position="298"/>
        <end position="309"/>
    </location>
</feature>
<reference evidence="10" key="2">
    <citation type="submission" date="2020-11" db="EMBL/GenBank/DDBJ databases">
        <authorList>
            <person name="Cecchin M."/>
            <person name="Marcolungo L."/>
            <person name="Rossato M."/>
            <person name="Girolomoni L."/>
            <person name="Cosentino E."/>
            <person name="Cuine S."/>
            <person name="Li-Beisson Y."/>
            <person name="Delledonne M."/>
            <person name="Ballottari M."/>
        </authorList>
    </citation>
    <scope>NUCLEOTIDE SEQUENCE</scope>
    <source>
        <strain evidence="10">211/11P</strain>
        <tissue evidence="10">Whole cell</tissue>
    </source>
</reference>
<evidence type="ECO:0000256" key="9">
    <source>
        <dbReference type="SAM" id="MobiDB-lite"/>
    </source>
</evidence>
<dbReference type="PROSITE" id="PS50294">
    <property type="entry name" value="WD_REPEATS_REGION"/>
    <property type="match status" value="1"/>
</dbReference>
<feature type="coiled-coil region" evidence="8">
    <location>
        <begin position="461"/>
        <end position="524"/>
    </location>
</feature>
<dbReference type="AlphaFoldDB" id="A0A9D4TRW9"/>
<gene>
    <name evidence="10" type="ORF">D9Q98_004204</name>
</gene>
<comment type="subunit">
    <text evidence="6">Forms a heterodimer with the catalytic subunit.</text>
</comment>
<dbReference type="InterPro" id="IPR001680">
    <property type="entry name" value="WD40_rpt"/>
</dbReference>
<dbReference type="PROSITE" id="PS50082">
    <property type="entry name" value="WD_REPEATS_2"/>
    <property type="match status" value="1"/>
</dbReference>
<evidence type="ECO:0000256" key="6">
    <source>
        <dbReference type="HAMAP-Rule" id="MF_03056"/>
    </source>
</evidence>
<evidence type="ECO:0000256" key="7">
    <source>
        <dbReference type="PROSITE-ProRule" id="PRU00221"/>
    </source>
</evidence>
<dbReference type="GO" id="GO:0005829">
    <property type="term" value="C:cytosol"/>
    <property type="evidence" value="ECO:0007669"/>
    <property type="project" value="TreeGrafter"/>
</dbReference>
<evidence type="ECO:0000256" key="5">
    <source>
        <dbReference type="ARBA" id="ARBA00023242"/>
    </source>
</evidence>
<name>A0A9D4TRW9_CHLVU</name>
<keyword evidence="2 6" id="KW-0853">WD repeat</keyword>
<comment type="function">
    <text evidence="6">Required for the formation of N(7)-methylguanine at position 46 (m7G46) in tRNA. In the complex, it is required to stabilize and induce conformational changes of the catalytic subunit.</text>
</comment>
<evidence type="ECO:0000256" key="2">
    <source>
        <dbReference type="ARBA" id="ARBA00022574"/>
    </source>
</evidence>
<dbReference type="GO" id="GO:0043527">
    <property type="term" value="C:tRNA methyltransferase complex"/>
    <property type="evidence" value="ECO:0007669"/>
    <property type="project" value="TreeGrafter"/>
</dbReference>
<dbReference type="GO" id="GO:0005634">
    <property type="term" value="C:nucleus"/>
    <property type="evidence" value="ECO:0007669"/>
    <property type="project" value="UniProtKB-SubCell"/>
</dbReference>
<evidence type="ECO:0000256" key="3">
    <source>
        <dbReference type="ARBA" id="ARBA00022694"/>
    </source>
</evidence>
<feature type="compositionally biased region" description="Low complexity" evidence="9">
    <location>
        <begin position="310"/>
        <end position="331"/>
    </location>
</feature>
<dbReference type="InterPro" id="IPR028884">
    <property type="entry name" value="Trm82"/>
</dbReference>
<dbReference type="InterPro" id="IPR015943">
    <property type="entry name" value="WD40/YVTN_repeat-like_dom_sf"/>
</dbReference>
<feature type="region of interest" description="Disordered" evidence="9">
    <location>
        <begin position="288"/>
        <end position="345"/>
    </location>
</feature>
<reference evidence="10" key="1">
    <citation type="journal article" date="2019" name="Plant J.">
        <title>Chlorella vulgaris genome assembly and annotation reveals the molecular basis for metabolic acclimation to high light conditions.</title>
        <authorList>
            <person name="Cecchin M."/>
            <person name="Marcolungo L."/>
            <person name="Rossato M."/>
            <person name="Girolomoni L."/>
            <person name="Cosentino E."/>
            <person name="Cuine S."/>
            <person name="Li-Beisson Y."/>
            <person name="Delledonne M."/>
            <person name="Ballottari M."/>
        </authorList>
    </citation>
    <scope>NUCLEOTIDE SEQUENCE</scope>
    <source>
        <strain evidence="10">211/11P</strain>
    </source>
</reference>
<dbReference type="Pfam" id="PF00400">
    <property type="entry name" value="WD40"/>
    <property type="match status" value="2"/>
</dbReference>
<protein>
    <recommendedName>
        <fullName evidence="6">tRNA (guanine-N(7)-)-methyltransferase non-catalytic subunit</fullName>
    </recommendedName>
    <alternativeName>
        <fullName evidence="6">WD repeat-containing protein 4 homolog</fullName>
    </alternativeName>
</protein>